<reference evidence="7 8" key="1">
    <citation type="submission" date="2019-12" db="EMBL/GenBank/DDBJ databases">
        <title>Genomic-based taxomic classification of the family Erythrobacteraceae.</title>
        <authorList>
            <person name="Xu L."/>
        </authorList>
    </citation>
    <scope>NUCLEOTIDE SEQUENCE [LARGE SCALE GENOMIC DNA]</scope>
    <source>
        <strain evidence="7 8">SW-109</strain>
    </source>
</reference>
<proteinExistence type="predicted"/>
<dbReference type="Pfam" id="PF03544">
    <property type="entry name" value="TonB_C"/>
    <property type="match status" value="1"/>
</dbReference>
<evidence type="ECO:0000256" key="5">
    <source>
        <dbReference type="SAM" id="MobiDB-lite"/>
    </source>
</evidence>
<dbReference type="NCBIfam" id="TIGR01352">
    <property type="entry name" value="tonB_Cterm"/>
    <property type="match status" value="1"/>
</dbReference>
<feature type="region of interest" description="Disordered" evidence="5">
    <location>
        <begin position="58"/>
        <end position="133"/>
    </location>
</feature>
<evidence type="ECO:0000259" key="6">
    <source>
        <dbReference type="Pfam" id="PF03544"/>
    </source>
</evidence>
<protein>
    <submittedName>
        <fullName evidence="7">TonB family protein</fullName>
    </submittedName>
</protein>
<keyword evidence="2" id="KW-0812">Transmembrane</keyword>
<sequence>MTEGGKFSTTSRRPKPATLLVIVLLHLLAIYGLARAFAPDMTQTVEQSVVAAFTVTVTTRDPPPEENEPVPDEGAAGSAGKKATPKPVTAPKVPIERDQPMPKASSTGAANTSGAKDEGEGTGAAGEGTGTGSGLAGGGMGGVAVTKPVHISGAIDNARDYPVPEGGRKARIGNEVIVRVVVGKDGRARNCTVYRASPDSQADQITCRLVEDRLRFKPAMDRNGNPVAAPFFWRQRWF</sequence>
<accession>A0A6I4V3T9</accession>
<dbReference type="RefSeq" id="WP_160731582.1">
    <property type="nucleotide sequence ID" value="NZ_WTYP01000002.1"/>
</dbReference>
<dbReference type="GO" id="GO:0055085">
    <property type="term" value="P:transmembrane transport"/>
    <property type="evidence" value="ECO:0007669"/>
    <property type="project" value="InterPro"/>
</dbReference>
<dbReference type="Gene3D" id="3.30.1150.10">
    <property type="match status" value="1"/>
</dbReference>
<dbReference type="AlphaFoldDB" id="A0A6I4V3T9"/>
<feature type="compositionally biased region" description="Gly residues" evidence="5">
    <location>
        <begin position="121"/>
        <end position="133"/>
    </location>
</feature>
<dbReference type="InterPro" id="IPR037682">
    <property type="entry name" value="TonB_C"/>
</dbReference>
<dbReference type="GO" id="GO:0016020">
    <property type="term" value="C:membrane"/>
    <property type="evidence" value="ECO:0007669"/>
    <property type="project" value="UniProtKB-SubCell"/>
</dbReference>
<feature type="compositionally biased region" description="Low complexity" evidence="5">
    <location>
        <begin position="104"/>
        <end position="114"/>
    </location>
</feature>
<dbReference type="InterPro" id="IPR006260">
    <property type="entry name" value="TonB/TolA_C"/>
</dbReference>
<comment type="caution">
    <text evidence="7">The sequence shown here is derived from an EMBL/GenBank/DDBJ whole genome shotgun (WGS) entry which is preliminary data.</text>
</comment>
<keyword evidence="8" id="KW-1185">Reference proteome</keyword>
<gene>
    <name evidence="7" type="ORF">GRI43_13450</name>
</gene>
<comment type="subcellular location">
    <subcellularLocation>
        <location evidence="1">Membrane</location>
        <topology evidence="1">Single-pass membrane protein</topology>
    </subcellularLocation>
</comment>
<dbReference type="OrthoDB" id="7390536at2"/>
<keyword evidence="4" id="KW-0472">Membrane</keyword>
<feature type="domain" description="TonB C-terminal" evidence="6">
    <location>
        <begin position="164"/>
        <end position="229"/>
    </location>
</feature>
<evidence type="ECO:0000313" key="8">
    <source>
        <dbReference type="Proteomes" id="UP000471435"/>
    </source>
</evidence>
<dbReference type="Proteomes" id="UP000471435">
    <property type="component" value="Unassembled WGS sequence"/>
</dbReference>
<name>A0A6I4V3T9_9SPHN</name>
<dbReference type="EMBL" id="WTYP01000002">
    <property type="protein sequence ID" value="MXP48395.1"/>
    <property type="molecule type" value="Genomic_DNA"/>
</dbReference>
<organism evidence="7 8">
    <name type="scientific">Pontixanthobacter luteolus</name>
    <dbReference type="NCBI Taxonomy" id="295089"/>
    <lineage>
        <taxon>Bacteria</taxon>
        <taxon>Pseudomonadati</taxon>
        <taxon>Pseudomonadota</taxon>
        <taxon>Alphaproteobacteria</taxon>
        <taxon>Sphingomonadales</taxon>
        <taxon>Erythrobacteraceae</taxon>
        <taxon>Pontixanthobacter</taxon>
    </lineage>
</organism>
<dbReference type="SUPFAM" id="SSF74653">
    <property type="entry name" value="TolA/TonB C-terminal domain"/>
    <property type="match status" value="1"/>
</dbReference>
<evidence type="ECO:0000256" key="1">
    <source>
        <dbReference type="ARBA" id="ARBA00004167"/>
    </source>
</evidence>
<evidence type="ECO:0000256" key="2">
    <source>
        <dbReference type="ARBA" id="ARBA00022692"/>
    </source>
</evidence>
<evidence type="ECO:0000313" key="7">
    <source>
        <dbReference type="EMBL" id="MXP48395.1"/>
    </source>
</evidence>
<evidence type="ECO:0000256" key="4">
    <source>
        <dbReference type="ARBA" id="ARBA00023136"/>
    </source>
</evidence>
<evidence type="ECO:0000256" key="3">
    <source>
        <dbReference type="ARBA" id="ARBA00022989"/>
    </source>
</evidence>
<feature type="compositionally biased region" description="Low complexity" evidence="5">
    <location>
        <begin position="81"/>
        <end position="93"/>
    </location>
</feature>
<keyword evidence="3" id="KW-1133">Transmembrane helix</keyword>